<dbReference type="HAMAP" id="MF_01385">
    <property type="entry name" value="UreF"/>
    <property type="match status" value="1"/>
</dbReference>
<evidence type="ECO:0000256" key="3">
    <source>
        <dbReference type="HAMAP-Rule" id="MF_01385"/>
    </source>
</evidence>
<feature type="compositionally biased region" description="Low complexity" evidence="4">
    <location>
        <begin position="25"/>
        <end position="39"/>
    </location>
</feature>
<organism evidence="5 6">
    <name type="scientific">Azorhizobium oxalatiphilum</name>
    <dbReference type="NCBI Taxonomy" id="980631"/>
    <lineage>
        <taxon>Bacteria</taxon>
        <taxon>Pseudomonadati</taxon>
        <taxon>Pseudomonadota</taxon>
        <taxon>Alphaproteobacteria</taxon>
        <taxon>Hyphomicrobiales</taxon>
        <taxon>Xanthobacteraceae</taxon>
        <taxon>Azorhizobium</taxon>
    </lineage>
</organism>
<dbReference type="InterPro" id="IPR002639">
    <property type="entry name" value="UreF"/>
</dbReference>
<evidence type="ECO:0000256" key="2">
    <source>
        <dbReference type="ARBA" id="ARBA00023186"/>
    </source>
</evidence>
<dbReference type="PANTHER" id="PTHR33620">
    <property type="entry name" value="UREASE ACCESSORY PROTEIN F"/>
    <property type="match status" value="1"/>
</dbReference>
<keyword evidence="3" id="KW-0963">Cytoplasm</keyword>
<dbReference type="EMBL" id="BMCT01000005">
    <property type="protein sequence ID" value="GGF72308.1"/>
    <property type="molecule type" value="Genomic_DNA"/>
</dbReference>
<reference evidence="5" key="2">
    <citation type="submission" date="2020-09" db="EMBL/GenBank/DDBJ databases">
        <authorList>
            <person name="Sun Q."/>
            <person name="Sedlacek I."/>
        </authorList>
    </citation>
    <scope>NUCLEOTIDE SEQUENCE</scope>
    <source>
        <strain evidence="5">CCM 7897</strain>
    </source>
</reference>
<dbReference type="PANTHER" id="PTHR33620:SF1">
    <property type="entry name" value="UREASE ACCESSORY PROTEIN F"/>
    <property type="match status" value="1"/>
</dbReference>
<protein>
    <recommendedName>
        <fullName evidence="3">Urease accessory protein UreF</fullName>
    </recommendedName>
</protein>
<comment type="caution">
    <text evidence="5">The sequence shown here is derived from an EMBL/GenBank/DDBJ whole genome shotgun (WGS) entry which is preliminary data.</text>
</comment>
<proteinExistence type="inferred from homology"/>
<keyword evidence="1 3" id="KW-0996">Nickel insertion</keyword>
<dbReference type="PIRSF" id="PIRSF009467">
    <property type="entry name" value="Ureas_acces_UreF"/>
    <property type="match status" value="1"/>
</dbReference>
<dbReference type="InterPro" id="IPR038277">
    <property type="entry name" value="UreF_sf"/>
</dbReference>
<dbReference type="Gene3D" id="1.10.4190.10">
    <property type="entry name" value="Urease accessory protein UreF"/>
    <property type="match status" value="1"/>
</dbReference>
<evidence type="ECO:0000256" key="1">
    <source>
        <dbReference type="ARBA" id="ARBA00022988"/>
    </source>
</evidence>
<comment type="similarity">
    <text evidence="3">Belongs to the UreF family.</text>
</comment>
<dbReference type="GO" id="GO:0005737">
    <property type="term" value="C:cytoplasm"/>
    <property type="evidence" value="ECO:0007669"/>
    <property type="project" value="UniProtKB-SubCell"/>
</dbReference>
<evidence type="ECO:0000313" key="6">
    <source>
        <dbReference type="Proteomes" id="UP000606044"/>
    </source>
</evidence>
<sequence length="265" mass="27485">MADEDGAGTPAPQRGYPAGTTAPMPASIPETAPAPAPTGASPTSALALFAWLSPGFPVGAYAYSHALEWAAETGDIIDEASLQSWLADLLVLGFGRADGILLCHAHAAGLAGDLQALAEVNTRAVALAPTAELRLESCQQGRSFLDAVRAAWPHPTLDDASRALPPDVAYPVAIGFAAALHGIKREDVLEAFLFCVAQTLVSAALRLAPIGQTAGTRVVAALLAPVKALALDIPSLTLDDLGTATFRADLGSMRHETQYTRLFRS</sequence>
<dbReference type="GO" id="GO:0016151">
    <property type="term" value="F:nickel cation binding"/>
    <property type="evidence" value="ECO:0007669"/>
    <property type="project" value="UniProtKB-UniRule"/>
</dbReference>
<evidence type="ECO:0000313" key="5">
    <source>
        <dbReference type="EMBL" id="GGF72308.1"/>
    </source>
</evidence>
<reference evidence="5" key="1">
    <citation type="journal article" date="2014" name="Int. J. Syst. Evol. Microbiol.">
        <title>Complete genome sequence of Corynebacterium casei LMG S-19264T (=DSM 44701T), isolated from a smear-ripened cheese.</title>
        <authorList>
            <consortium name="US DOE Joint Genome Institute (JGI-PGF)"/>
            <person name="Walter F."/>
            <person name="Albersmeier A."/>
            <person name="Kalinowski J."/>
            <person name="Ruckert C."/>
        </authorList>
    </citation>
    <scope>NUCLEOTIDE SEQUENCE</scope>
    <source>
        <strain evidence="5">CCM 7897</strain>
    </source>
</reference>
<accession>A0A917C4W7</accession>
<gene>
    <name evidence="3 5" type="primary">ureF</name>
    <name evidence="5" type="ORF">GCM10007301_35140</name>
</gene>
<dbReference type="Proteomes" id="UP000606044">
    <property type="component" value="Unassembled WGS sequence"/>
</dbReference>
<keyword evidence="2 3" id="KW-0143">Chaperone</keyword>
<name>A0A917C4W7_9HYPH</name>
<feature type="region of interest" description="Disordered" evidence="4">
    <location>
        <begin position="1"/>
        <end position="39"/>
    </location>
</feature>
<comment type="function">
    <text evidence="3">Required for maturation of urease via the functional incorporation of the urease nickel metallocenter.</text>
</comment>
<keyword evidence="6" id="KW-1185">Reference proteome</keyword>
<evidence type="ECO:0000256" key="4">
    <source>
        <dbReference type="SAM" id="MobiDB-lite"/>
    </source>
</evidence>
<dbReference type="Pfam" id="PF01730">
    <property type="entry name" value="UreF"/>
    <property type="match status" value="1"/>
</dbReference>
<dbReference type="AlphaFoldDB" id="A0A917C4W7"/>
<comment type="subcellular location">
    <subcellularLocation>
        <location evidence="3">Cytoplasm</location>
    </subcellularLocation>
</comment>
<comment type="subunit">
    <text evidence="3">UreD, UreF and UreG form a complex that acts as a GTP-hydrolysis-dependent molecular chaperone, activating the urease apoprotein by helping to assemble the nickel containing metallocenter of UreC. The UreE protein probably delivers the nickel.</text>
</comment>